<evidence type="ECO:0000256" key="5">
    <source>
        <dbReference type="ARBA" id="ARBA00023306"/>
    </source>
</evidence>
<dbReference type="GeneID" id="20086309"/>
<evidence type="ECO:0000256" key="3">
    <source>
        <dbReference type="ARBA" id="ARBA00022776"/>
    </source>
</evidence>
<keyword evidence="5" id="KW-0131">Cell cycle</keyword>
<dbReference type="GO" id="GO:0070979">
    <property type="term" value="P:protein K11-linked ubiquitination"/>
    <property type="evidence" value="ECO:0007669"/>
    <property type="project" value="TreeGrafter"/>
</dbReference>
<evidence type="ECO:0000313" key="8">
    <source>
        <dbReference type="EMBL" id="ETV97944.1"/>
    </source>
</evidence>
<gene>
    <name evidence="8" type="ORF">H310_09259</name>
</gene>
<dbReference type="PANTHER" id="PTHR13260:SF0">
    <property type="entry name" value="ANAPHASE-PROMOTING COMPLEX SUBUNIT 4"/>
    <property type="match status" value="1"/>
</dbReference>
<dbReference type="SUPFAM" id="SSF50978">
    <property type="entry name" value="WD40 repeat-like"/>
    <property type="match status" value="1"/>
</dbReference>
<feature type="domain" description="Anaphase-promoting complex subunit 4-like WD40" evidence="6">
    <location>
        <begin position="26"/>
        <end position="92"/>
    </location>
</feature>
<keyword evidence="3" id="KW-0498">Mitosis</keyword>
<dbReference type="GO" id="GO:0051301">
    <property type="term" value="P:cell division"/>
    <property type="evidence" value="ECO:0007669"/>
    <property type="project" value="UniProtKB-KW"/>
</dbReference>
<dbReference type="STRING" id="157072.A0A024TVF8"/>
<dbReference type="Gene3D" id="2.130.10.10">
    <property type="entry name" value="YVTN repeat-like/Quinoprotein amine dehydrogenase"/>
    <property type="match status" value="1"/>
</dbReference>
<dbReference type="GO" id="GO:0005680">
    <property type="term" value="C:anaphase-promoting complex"/>
    <property type="evidence" value="ECO:0007669"/>
    <property type="project" value="InterPro"/>
</dbReference>
<dbReference type="GO" id="GO:0031145">
    <property type="term" value="P:anaphase-promoting complex-dependent catabolic process"/>
    <property type="evidence" value="ECO:0007669"/>
    <property type="project" value="InterPro"/>
</dbReference>
<dbReference type="GO" id="GO:0034399">
    <property type="term" value="C:nuclear periphery"/>
    <property type="evidence" value="ECO:0007669"/>
    <property type="project" value="TreeGrafter"/>
</dbReference>
<evidence type="ECO:0000259" key="7">
    <source>
        <dbReference type="Pfam" id="PF12896"/>
    </source>
</evidence>
<organism evidence="8">
    <name type="scientific">Aphanomyces invadans</name>
    <dbReference type="NCBI Taxonomy" id="157072"/>
    <lineage>
        <taxon>Eukaryota</taxon>
        <taxon>Sar</taxon>
        <taxon>Stramenopiles</taxon>
        <taxon>Oomycota</taxon>
        <taxon>Saprolegniomycetes</taxon>
        <taxon>Saprolegniales</taxon>
        <taxon>Verrucalvaceae</taxon>
        <taxon>Aphanomyces</taxon>
    </lineage>
</organism>
<dbReference type="AlphaFoldDB" id="A0A024TVF8"/>
<evidence type="ECO:0000256" key="4">
    <source>
        <dbReference type="ARBA" id="ARBA00022786"/>
    </source>
</evidence>
<dbReference type="VEuPathDB" id="FungiDB:H310_09259"/>
<dbReference type="RefSeq" id="XP_008873505.1">
    <property type="nucleotide sequence ID" value="XM_008875283.1"/>
</dbReference>
<dbReference type="EMBL" id="KI913971">
    <property type="protein sequence ID" value="ETV97944.1"/>
    <property type="molecule type" value="Genomic_DNA"/>
</dbReference>
<dbReference type="Pfam" id="PF12894">
    <property type="entry name" value="ANAPC4_WD40"/>
    <property type="match status" value="1"/>
</dbReference>
<dbReference type="InterPro" id="IPR024790">
    <property type="entry name" value="APC4_long_dom"/>
</dbReference>
<dbReference type="OrthoDB" id="2110451at2759"/>
<evidence type="ECO:0000256" key="2">
    <source>
        <dbReference type="ARBA" id="ARBA00022618"/>
    </source>
</evidence>
<reference evidence="8" key="1">
    <citation type="submission" date="2013-12" db="EMBL/GenBank/DDBJ databases">
        <title>The Genome Sequence of Aphanomyces invadans NJM9701.</title>
        <authorList>
            <consortium name="The Broad Institute Genomics Platform"/>
            <person name="Russ C."/>
            <person name="Tyler B."/>
            <person name="van West P."/>
            <person name="Dieguez-Uribeondo J."/>
            <person name="Young S.K."/>
            <person name="Zeng Q."/>
            <person name="Gargeya S."/>
            <person name="Fitzgerald M."/>
            <person name="Abouelleil A."/>
            <person name="Alvarado L."/>
            <person name="Chapman S.B."/>
            <person name="Gainer-Dewar J."/>
            <person name="Goldberg J."/>
            <person name="Griggs A."/>
            <person name="Gujja S."/>
            <person name="Hansen M."/>
            <person name="Howarth C."/>
            <person name="Imamovic A."/>
            <person name="Ireland A."/>
            <person name="Larimer J."/>
            <person name="McCowan C."/>
            <person name="Murphy C."/>
            <person name="Pearson M."/>
            <person name="Poon T.W."/>
            <person name="Priest M."/>
            <person name="Roberts A."/>
            <person name="Saif S."/>
            <person name="Shea T."/>
            <person name="Sykes S."/>
            <person name="Wortman J."/>
            <person name="Nusbaum C."/>
            <person name="Birren B."/>
        </authorList>
    </citation>
    <scope>NUCLEOTIDE SEQUENCE [LARGE SCALE GENOMIC DNA]</scope>
    <source>
        <strain evidence="8">NJM9701</strain>
    </source>
</reference>
<dbReference type="PANTHER" id="PTHR13260">
    <property type="entry name" value="ANAPHASE PROMOTING COMPLEX SUBUNIT 4 APC4"/>
    <property type="match status" value="1"/>
</dbReference>
<dbReference type="eggNOG" id="KOG4640">
    <property type="taxonomic scope" value="Eukaryota"/>
</dbReference>
<evidence type="ECO:0000256" key="1">
    <source>
        <dbReference type="ARBA" id="ARBA00016067"/>
    </source>
</evidence>
<evidence type="ECO:0000259" key="6">
    <source>
        <dbReference type="Pfam" id="PF12894"/>
    </source>
</evidence>
<accession>A0A024TVF8</accession>
<name>A0A024TVF8_9STRA</name>
<keyword evidence="4" id="KW-0833">Ubl conjugation pathway</keyword>
<dbReference type="InterPro" id="IPR024789">
    <property type="entry name" value="APC4"/>
</dbReference>
<keyword evidence="2" id="KW-0132">Cell division</keyword>
<dbReference type="InterPro" id="IPR015943">
    <property type="entry name" value="WD40/YVTN_repeat-like_dom_sf"/>
</dbReference>
<feature type="domain" description="Anaphase-promoting complex subunit 4 long" evidence="7">
    <location>
        <begin position="227"/>
        <end position="406"/>
    </location>
</feature>
<sequence>MDVLAKTSFSRMRETKGISATDVYSCPTMDIVAFITTDHHVLVYQSVEWKRLLHIQPSDSATEVTHVAWRPCGKSLAIGRRDGQVHLHDIEAEPDSSWQSFDNVGGYHHKYPIVALSWTNMTGCATARMKDLTPSYLMNPPSSFSSTPITYTSISAIPEDQHHVLVSADSNGTILIRVWGNVCLARLDTNRTDIRAIYMPHNDASSVLVATTNGDLLHYTFDMCPEELLFVVGHHIREIQGQWATITSALKQLQTEWDNGVRLFEAKFRLLRGEYAKYGCKQVPQMHLYTLLCSGLCYPALELFLSQYLQEQSILKMQKTFAHGCHAVDGLLHDHLAPSAATILFRLSELRGLGRFHALSFKHIGLDMAVLSNVMESMESLALDLSAMQRAVRETAVDFGLFLDWVGDMSAFVTNKTATGSRNPIDTQRLGCFLNRAYHVAIASRQKDPTGDIELTFGNPVPQGIASLVREKERIHRQWTALLDQEAASTRSTPLAISKRLALLSPPKTVVFGPQFTVAFGNQSPVVVLDTATWVALATPPTAPSFQVVQASMYVREAAAPRVAVVVSDGYQAYLQLLPVETTAMGSSPSRAQEHECIRSRALIGWSTVVSLVANGTRGVLCLLSHQHSTFVMYDGECDDSEVDDE</sequence>
<dbReference type="Pfam" id="PF12896">
    <property type="entry name" value="ANAPC4"/>
    <property type="match status" value="1"/>
</dbReference>
<protein>
    <recommendedName>
        <fullName evidence="1">Anaphase-promoting complex subunit 4</fullName>
    </recommendedName>
</protein>
<proteinExistence type="predicted"/>
<dbReference type="InterPro" id="IPR024977">
    <property type="entry name" value="Apc4-like_WD40_dom"/>
</dbReference>
<dbReference type="InterPro" id="IPR036322">
    <property type="entry name" value="WD40_repeat_dom_sf"/>
</dbReference>